<comment type="cofactor">
    <cofactor evidence="1">
        <name>Zn(2+)</name>
        <dbReference type="ChEBI" id="CHEBI:29105"/>
    </cofactor>
</comment>
<dbReference type="Gene3D" id="3.40.140.10">
    <property type="entry name" value="Cytidine Deaminase, domain 2"/>
    <property type="match status" value="1"/>
</dbReference>
<evidence type="ECO:0000259" key="4">
    <source>
        <dbReference type="PROSITE" id="PS51747"/>
    </source>
</evidence>
<dbReference type="GO" id="GO:0052717">
    <property type="term" value="F:tRNA-specific adenosine-34 deaminase activity"/>
    <property type="evidence" value="ECO:0007669"/>
    <property type="project" value="TreeGrafter"/>
</dbReference>
<dbReference type="SUPFAM" id="SSF53927">
    <property type="entry name" value="Cytidine deaminase-like"/>
    <property type="match status" value="1"/>
</dbReference>
<dbReference type="PANTHER" id="PTHR11079">
    <property type="entry name" value="CYTOSINE DEAMINASE FAMILY MEMBER"/>
    <property type="match status" value="1"/>
</dbReference>
<accession>A0A9Q1DVH1</accession>
<comment type="similarity">
    <text evidence="3">Belongs to the cytidine and deoxycytidylate deaminase family. ADAT3 subfamily.</text>
</comment>
<dbReference type="OrthoDB" id="3180714at2759"/>
<name>A0A9Q1DVH1_CONCO</name>
<gene>
    <name evidence="5" type="ORF">COCON_G00051100</name>
</gene>
<dbReference type="GO" id="GO:0005634">
    <property type="term" value="C:nucleus"/>
    <property type="evidence" value="ECO:0007669"/>
    <property type="project" value="TreeGrafter"/>
</dbReference>
<protein>
    <recommendedName>
        <fullName evidence="4">CMP/dCMP-type deaminase domain-containing protein</fullName>
    </recommendedName>
</protein>
<evidence type="ECO:0000256" key="3">
    <source>
        <dbReference type="ARBA" id="ARBA00038160"/>
    </source>
</evidence>
<dbReference type="AlphaFoldDB" id="A0A9Q1DVH1"/>
<dbReference type="InterPro" id="IPR016193">
    <property type="entry name" value="Cytidine_deaminase-like"/>
</dbReference>
<dbReference type="PANTHER" id="PTHR11079:SF156">
    <property type="entry name" value="INACTIVE TRNA-SPECIFIC ADENOSINE DEAMINASE-LIKE PROTEIN 3-RELATED"/>
    <property type="match status" value="1"/>
</dbReference>
<evidence type="ECO:0000256" key="2">
    <source>
        <dbReference type="ARBA" id="ARBA00022694"/>
    </source>
</evidence>
<sequence length="359" mass="39472">MEPLCKRRKASECETVAWDVSPVLSDEQSQDTALLEAYAAPIINRKETSRLVKELSSVYPLPGVQHIKRVRACKDSGSLHPLEIIVCLVRDVQPTNDSNDLSISALLPSDRVDCRGLGEPFLVKIPAHPPLTRPQFEQASRHWPTSFHEDKLLTVALKGQLFTADQKAKMQLFMMGAITAAKATQVLGMDAVGAVIVDPQSESVLATGHDCRGGTNPLHHAVMVCIDLVAQGQGGGTYKFDRYPSCQFSAPTLPPHQSSREISPSVDSLGLDQAEQSWVPYICTGYDLYVTREPCVMCAMALVHSRISRVFYGAASEDGALGTKYKIHTQKDLNHHFEVFKGVLKQECEELEQGGTLFQ</sequence>
<keyword evidence="6" id="KW-1185">Reference proteome</keyword>
<dbReference type="EMBL" id="JAFJMO010000003">
    <property type="protein sequence ID" value="KAJ8282591.1"/>
    <property type="molecule type" value="Genomic_DNA"/>
</dbReference>
<evidence type="ECO:0000313" key="5">
    <source>
        <dbReference type="EMBL" id="KAJ8282591.1"/>
    </source>
</evidence>
<evidence type="ECO:0000256" key="1">
    <source>
        <dbReference type="ARBA" id="ARBA00001947"/>
    </source>
</evidence>
<evidence type="ECO:0000313" key="6">
    <source>
        <dbReference type="Proteomes" id="UP001152803"/>
    </source>
</evidence>
<dbReference type="Pfam" id="PF00383">
    <property type="entry name" value="dCMP_cyt_deam_1"/>
    <property type="match status" value="1"/>
</dbReference>
<dbReference type="PROSITE" id="PS51747">
    <property type="entry name" value="CYT_DCMP_DEAMINASES_2"/>
    <property type="match status" value="1"/>
</dbReference>
<dbReference type="GO" id="GO:0005737">
    <property type="term" value="C:cytoplasm"/>
    <property type="evidence" value="ECO:0007669"/>
    <property type="project" value="TreeGrafter"/>
</dbReference>
<dbReference type="CDD" id="cd01285">
    <property type="entry name" value="nucleoside_deaminase"/>
    <property type="match status" value="1"/>
</dbReference>
<comment type="caution">
    <text evidence="5">The sequence shown here is derived from an EMBL/GenBank/DDBJ whole genome shotgun (WGS) entry which is preliminary data.</text>
</comment>
<feature type="domain" description="CMP/dCMP-type deaminase" evidence="4">
    <location>
        <begin position="168"/>
        <end position="340"/>
    </location>
</feature>
<keyword evidence="2" id="KW-0819">tRNA processing</keyword>
<dbReference type="GO" id="GO:0008033">
    <property type="term" value="P:tRNA processing"/>
    <property type="evidence" value="ECO:0007669"/>
    <property type="project" value="UniProtKB-KW"/>
</dbReference>
<dbReference type="Proteomes" id="UP001152803">
    <property type="component" value="Unassembled WGS sequence"/>
</dbReference>
<organism evidence="5 6">
    <name type="scientific">Conger conger</name>
    <name type="common">Conger eel</name>
    <name type="synonym">Muraena conger</name>
    <dbReference type="NCBI Taxonomy" id="82655"/>
    <lineage>
        <taxon>Eukaryota</taxon>
        <taxon>Metazoa</taxon>
        <taxon>Chordata</taxon>
        <taxon>Craniata</taxon>
        <taxon>Vertebrata</taxon>
        <taxon>Euteleostomi</taxon>
        <taxon>Actinopterygii</taxon>
        <taxon>Neopterygii</taxon>
        <taxon>Teleostei</taxon>
        <taxon>Anguilliformes</taxon>
        <taxon>Congridae</taxon>
        <taxon>Conger</taxon>
    </lineage>
</organism>
<dbReference type="InterPro" id="IPR002125">
    <property type="entry name" value="CMP_dCMP_dom"/>
</dbReference>
<reference evidence="5" key="1">
    <citation type="journal article" date="2023" name="Science">
        <title>Genome structures resolve the early diversification of teleost fishes.</title>
        <authorList>
            <person name="Parey E."/>
            <person name="Louis A."/>
            <person name="Montfort J."/>
            <person name="Bouchez O."/>
            <person name="Roques C."/>
            <person name="Iampietro C."/>
            <person name="Lluch J."/>
            <person name="Castinel A."/>
            <person name="Donnadieu C."/>
            <person name="Desvignes T."/>
            <person name="Floi Bucao C."/>
            <person name="Jouanno E."/>
            <person name="Wen M."/>
            <person name="Mejri S."/>
            <person name="Dirks R."/>
            <person name="Jansen H."/>
            <person name="Henkel C."/>
            <person name="Chen W.J."/>
            <person name="Zahm M."/>
            <person name="Cabau C."/>
            <person name="Klopp C."/>
            <person name="Thompson A.W."/>
            <person name="Robinson-Rechavi M."/>
            <person name="Braasch I."/>
            <person name="Lecointre G."/>
            <person name="Bobe J."/>
            <person name="Postlethwait J.H."/>
            <person name="Berthelot C."/>
            <person name="Roest Crollius H."/>
            <person name="Guiguen Y."/>
        </authorList>
    </citation>
    <scope>NUCLEOTIDE SEQUENCE</scope>
    <source>
        <strain evidence="5">Concon-B</strain>
    </source>
</reference>
<proteinExistence type="inferred from homology"/>